<sequence length="76" mass="8562">MNRLPEGMRRLCSVIGALLAVWWLIAIGFLSRGFTEVQPQGWALLAAGLVVAYHLPGMIYRIYGWVRDGFKVDANR</sequence>
<name>A0A3M6HS77_PSEAJ</name>
<evidence type="ECO:0000313" key="2">
    <source>
        <dbReference type="EMBL" id="RMW07773.1"/>
    </source>
</evidence>
<feature type="transmembrane region" description="Helical" evidence="1">
    <location>
        <begin position="42"/>
        <end position="63"/>
    </location>
</feature>
<evidence type="ECO:0000313" key="3">
    <source>
        <dbReference type="Proteomes" id="UP000271531"/>
    </source>
</evidence>
<reference evidence="2 3" key="1">
    <citation type="submission" date="2018-08" db="EMBL/GenBank/DDBJ databases">
        <title>Recombination of ecologically and evolutionarily significant loci maintains genetic cohesion in the Pseudomonas syringae species complex.</title>
        <authorList>
            <person name="Dillon M."/>
            <person name="Thakur S."/>
            <person name="Almeida R.N.D."/>
            <person name="Weir B.S."/>
            <person name="Guttman D.S."/>
        </authorList>
    </citation>
    <scope>NUCLEOTIDE SEQUENCE [LARGE SCALE GENOMIC DNA]</scope>
    <source>
        <strain evidence="2 3">ICMP 4525</strain>
    </source>
</reference>
<keyword evidence="1" id="KW-0812">Transmembrane</keyword>
<keyword evidence="1" id="KW-0472">Membrane</keyword>
<proteinExistence type="predicted"/>
<dbReference type="AlphaFoldDB" id="A0A3M6HS77"/>
<dbReference type="EMBL" id="RBVA01000214">
    <property type="protein sequence ID" value="RMW07773.1"/>
    <property type="molecule type" value="Genomic_DNA"/>
</dbReference>
<comment type="caution">
    <text evidence="2">The sequence shown here is derived from an EMBL/GenBank/DDBJ whole genome shotgun (WGS) entry which is preliminary data.</text>
</comment>
<gene>
    <name evidence="2" type="ORF">ALP03_200271</name>
</gene>
<evidence type="ECO:0000256" key="1">
    <source>
        <dbReference type="SAM" id="Phobius"/>
    </source>
</evidence>
<evidence type="ECO:0008006" key="4">
    <source>
        <dbReference type="Google" id="ProtNLM"/>
    </source>
</evidence>
<dbReference type="Proteomes" id="UP000271531">
    <property type="component" value="Unassembled WGS sequence"/>
</dbReference>
<accession>A0A3M6HS77</accession>
<protein>
    <recommendedName>
        <fullName evidence="4">DUF2842 domain-containing protein</fullName>
    </recommendedName>
</protein>
<keyword evidence="1" id="KW-1133">Transmembrane helix</keyword>
<feature type="transmembrane region" description="Helical" evidence="1">
    <location>
        <begin position="12"/>
        <end position="30"/>
    </location>
</feature>
<organism evidence="2 3">
    <name type="scientific">Pseudomonas amygdali pv. tabaci</name>
    <name type="common">Pseudomonas syringae pv. tabaci</name>
    <dbReference type="NCBI Taxonomy" id="322"/>
    <lineage>
        <taxon>Bacteria</taxon>
        <taxon>Pseudomonadati</taxon>
        <taxon>Pseudomonadota</taxon>
        <taxon>Gammaproteobacteria</taxon>
        <taxon>Pseudomonadales</taxon>
        <taxon>Pseudomonadaceae</taxon>
        <taxon>Pseudomonas</taxon>
        <taxon>Pseudomonas amygdali</taxon>
    </lineage>
</organism>